<organism evidence="1 2">
    <name type="scientific">Lepidopterella palustris CBS 459.81</name>
    <dbReference type="NCBI Taxonomy" id="1314670"/>
    <lineage>
        <taxon>Eukaryota</taxon>
        <taxon>Fungi</taxon>
        <taxon>Dikarya</taxon>
        <taxon>Ascomycota</taxon>
        <taxon>Pezizomycotina</taxon>
        <taxon>Dothideomycetes</taxon>
        <taxon>Pleosporomycetidae</taxon>
        <taxon>Mytilinidiales</taxon>
        <taxon>Argynnaceae</taxon>
        <taxon>Lepidopterella</taxon>
    </lineage>
</organism>
<name>A0A8E2JB48_9PEZI</name>
<evidence type="ECO:0000313" key="1">
    <source>
        <dbReference type="EMBL" id="OCK76094.1"/>
    </source>
</evidence>
<protein>
    <submittedName>
        <fullName evidence="1">Uncharacterized protein</fullName>
    </submittedName>
</protein>
<accession>A0A8E2JB48</accession>
<evidence type="ECO:0000313" key="2">
    <source>
        <dbReference type="Proteomes" id="UP000250266"/>
    </source>
</evidence>
<sequence length="58" mass="6683">LKKGLTQMICSVFWYDGRSGLVAMETDSLARKHGYNAQSYIWPLEEGLILIYKPLDVY</sequence>
<dbReference type="EMBL" id="KV745243">
    <property type="protein sequence ID" value="OCK76094.1"/>
    <property type="molecule type" value="Genomic_DNA"/>
</dbReference>
<feature type="non-terminal residue" evidence="1">
    <location>
        <position position="1"/>
    </location>
</feature>
<proteinExistence type="predicted"/>
<reference evidence="1 2" key="1">
    <citation type="journal article" date="2016" name="Nat. Commun.">
        <title>Ectomycorrhizal ecology is imprinted in the genome of the dominant symbiotic fungus Cenococcum geophilum.</title>
        <authorList>
            <consortium name="DOE Joint Genome Institute"/>
            <person name="Peter M."/>
            <person name="Kohler A."/>
            <person name="Ohm R.A."/>
            <person name="Kuo A."/>
            <person name="Krutzmann J."/>
            <person name="Morin E."/>
            <person name="Arend M."/>
            <person name="Barry K.W."/>
            <person name="Binder M."/>
            <person name="Choi C."/>
            <person name="Clum A."/>
            <person name="Copeland A."/>
            <person name="Grisel N."/>
            <person name="Haridas S."/>
            <person name="Kipfer T."/>
            <person name="LaButti K."/>
            <person name="Lindquist E."/>
            <person name="Lipzen A."/>
            <person name="Maire R."/>
            <person name="Meier B."/>
            <person name="Mihaltcheva S."/>
            <person name="Molinier V."/>
            <person name="Murat C."/>
            <person name="Poggeler S."/>
            <person name="Quandt C.A."/>
            <person name="Sperisen C."/>
            <person name="Tritt A."/>
            <person name="Tisserant E."/>
            <person name="Crous P.W."/>
            <person name="Henrissat B."/>
            <person name="Nehls U."/>
            <person name="Egli S."/>
            <person name="Spatafora J.W."/>
            <person name="Grigoriev I.V."/>
            <person name="Martin F.M."/>
        </authorList>
    </citation>
    <scope>NUCLEOTIDE SEQUENCE [LARGE SCALE GENOMIC DNA]</scope>
    <source>
        <strain evidence="1 2">CBS 459.81</strain>
    </source>
</reference>
<dbReference type="Proteomes" id="UP000250266">
    <property type="component" value="Unassembled WGS sequence"/>
</dbReference>
<gene>
    <name evidence="1" type="ORF">K432DRAFT_307131</name>
</gene>
<dbReference type="AlphaFoldDB" id="A0A8E2JB48"/>
<keyword evidence="2" id="KW-1185">Reference proteome</keyword>